<feature type="non-terminal residue" evidence="1">
    <location>
        <position position="123"/>
    </location>
</feature>
<dbReference type="InterPro" id="IPR011333">
    <property type="entry name" value="SKP1/BTB/POZ_sf"/>
</dbReference>
<protein>
    <recommendedName>
        <fullName evidence="3">BTB domain-containing protein</fullName>
    </recommendedName>
</protein>
<accession>A0A6G1JD59</accession>
<dbReference type="Gene3D" id="3.30.710.10">
    <property type="entry name" value="Potassium Channel Kv1.1, Chain A"/>
    <property type="match status" value="1"/>
</dbReference>
<reference evidence="1" key="1">
    <citation type="journal article" date="2020" name="Stud. Mycol.">
        <title>101 Dothideomycetes genomes: a test case for predicting lifestyles and emergence of pathogens.</title>
        <authorList>
            <person name="Haridas S."/>
            <person name="Albert R."/>
            <person name="Binder M."/>
            <person name="Bloem J."/>
            <person name="Labutti K."/>
            <person name="Salamov A."/>
            <person name="Andreopoulos B."/>
            <person name="Baker S."/>
            <person name="Barry K."/>
            <person name="Bills G."/>
            <person name="Bluhm B."/>
            <person name="Cannon C."/>
            <person name="Castanera R."/>
            <person name="Culley D."/>
            <person name="Daum C."/>
            <person name="Ezra D."/>
            <person name="Gonzalez J."/>
            <person name="Henrissat B."/>
            <person name="Kuo A."/>
            <person name="Liang C."/>
            <person name="Lipzen A."/>
            <person name="Lutzoni F."/>
            <person name="Magnuson J."/>
            <person name="Mondo S."/>
            <person name="Nolan M."/>
            <person name="Ohm R."/>
            <person name="Pangilinan J."/>
            <person name="Park H.-J."/>
            <person name="Ramirez L."/>
            <person name="Alfaro M."/>
            <person name="Sun H."/>
            <person name="Tritt A."/>
            <person name="Yoshinaga Y."/>
            <person name="Zwiers L.-H."/>
            <person name="Turgeon B."/>
            <person name="Goodwin S."/>
            <person name="Spatafora J."/>
            <person name="Crous P."/>
            <person name="Grigoriev I."/>
        </authorList>
    </citation>
    <scope>NUCLEOTIDE SEQUENCE</scope>
    <source>
        <strain evidence="1">CBS 122367</strain>
    </source>
</reference>
<sequence length="123" mass="14571">SDLLTLSFSGFPLTTAKSTLRNSKYFHCLITWWESGMGILPNGTLFIDADVTVFPMLLEYLRRPTVYPLLWDHEKGYDHAMYSRLAAEADFFMVEELRDWIWERRYMEAARVEHKTEIRGAWE</sequence>
<name>A0A6G1JD59_9PLEO</name>
<evidence type="ECO:0000313" key="1">
    <source>
        <dbReference type="EMBL" id="KAF2688161.1"/>
    </source>
</evidence>
<feature type="non-terminal residue" evidence="1">
    <location>
        <position position="1"/>
    </location>
</feature>
<dbReference type="AlphaFoldDB" id="A0A6G1JD59"/>
<evidence type="ECO:0000313" key="2">
    <source>
        <dbReference type="Proteomes" id="UP000799291"/>
    </source>
</evidence>
<keyword evidence="2" id="KW-1185">Reference proteome</keyword>
<dbReference type="Proteomes" id="UP000799291">
    <property type="component" value="Unassembled WGS sequence"/>
</dbReference>
<organism evidence="1 2">
    <name type="scientific">Lentithecium fluviatile CBS 122367</name>
    <dbReference type="NCBI Taxonomy" id="1168545"/>
    <lineage>
        <taxon>Eukaryota</taxon>
        <taxon>Fungi</taxon>
        <taxon>Dikarya</taxon>
        <taxon>Ascomycota</taxon>
        <taxon>Pezizomycotina</taxon>
        <taxon>Dothideomycetes</taxon>
        <taxon>Pleosporomycetidae</taxon>
        <taxon>Pleosporales</taxon>
        <taxon>Massarineae</taxon>
        <taxon>Lentitheciaceae</taxon>
        <taxon>Lentithecium</taxon>
    </lineage>
</organism>
<dbReference type="EMBL" id="MU005574">
    <property type="protein sequence ID" value="KAF2688161.1"/>
    <property type="molecule type" value="Genomic_DNA"/>
</dbReference>
<dbReference type="OrthoDB" id="2414723at2759"/>
<dbReference type="SUPFAM" id="SSF54695">
    <property type="entry name" value="POZ domain"/>
    <property type="match status" value="1"/>
</dbReference>
<evidence type="ECO:0008006" key="3">
    <source>
        <dbReference type="Google" id="ProtNLM"/>
    </source>
</evidence>
<gene>
    <name evidence="1" type="ORF">K458DRAFT_239790</name>
</gene>
<proteinExistence type="predicted"/>